<dbReference type="Pfam" id="PF01242">
    <property type="entry name" value="PTPS"/>
    <property type="match status" value="1"/>
</dbReference>
<name>A0A9P6MYW5_9FUNG</name>
<reference evidence="9" key="1">
    <citation type="journal article" date="2020" name="Fungal Divers.">
        <title>Resolving the Mortierellaceae phylogeny through synthesis of multi-gene phylogenetics and phylogenomics.</title>
        <authorList>
            <person name="Vandepol N."/>
            <person name="Liber J."/>
            <person name="Desiro A."/>
            <person name="Na H."/>
            <person name="Kennedy M."/>
            <person name="Barry K."/>
            <person name="Grigoriev I.V."/>
            <person name="Miller A.N."/>
            <person name="O'Donnell K."/>
            <person name="Stajich J.E."/>
            <person name="Bonito G."/>
        </authorList>
    </citation>
    <scope>NUCLEOTIDE SEQUENCE</scope>
    <source>
        <strain evidence="9">NRRL 2769</strain>
    </source>
</reference>
<dbReference type="SUPFAM" id="SSF55620">
    <property type="entry name" value="Tetrahydrobiopterin biosynthesis enzymes-like"/>
    <property type="match status" value="1"/>
</dbReference>
<gene>
    <name evidence="9" type="ORF">BGZ80_007817</name>
</gene>
<keyword evidence="6" id="KW-0862">Zinc</keyword>
<dbReference type="GO" id="GO:0005739">
    <property type="term" value="C:mitochondrion"/>
    <property type="evidence" value="ECO:0007669"/>
    <property type="project" value="TreeGrafter"/>
</dbReference>
<dbReference type="PANTHER" id="PTHR12589:SF7">
    <property type="entry name" value="6-PYRUVOYL TETRAHYDROBIOPTERIN SYNTHASE"/>
    <property type="match status" value="1"/>
</dbReference>
<protein>
    <recommendedName>
        <fullName evidence="4">6-pyruvoyltetrahydropterin synthase</fullName>
        <ecNumber evidence="4">4.2.3.12</ecNumber>
    </recommendedName>
</protein>
<evidence type="ECO:0000256" key="4">
    <source>
        <dbReference type="ARBA" id="ARBA00013100"/>
    </source>
</evidence>
<dbReference type="GO" id="GO:0006729">
    <property type="term" value="P:tetrahydrobiopterin biosynthetic process"/>
    <property type="evidence" value="ECO:0007669"/>
    <property type="project" value="UniProtKB-KW"/>
</dbReference>
<dbReference type="EC" id="4.2.3.12" evidence="4"/>
<proteinExistence type="inferred from homology"/>
<dbReference type="InterPro" id="IPR038418">
    <property type="entry name" value="6-PTP_synth/QueD_sf"/>
</dbReference>
<dbReference type="EMBL" id="JAAAID010000408">
    <property type="protein sequence ID" value="KAG0017871.1"/>
    <property type="molecule type" value="Genomic_DNA"/>
</dbReference>
<comment type="caution">
    <text evidence="9">The sequence shown here is derived from an EMBL/GenBank/DDBJ whole genome shotgun (WGS) entry which is preliminary data.</text>
</comment>
<keyword evidence="5" id="KW-0479">Metal-binding</keyword>
<evidence type="ECO:0000313" key="9">
    <source>
        <dbReference type="EMBL" id="KAG0017871.1"/>
    </source>
</evidence>
<evidence type="ECO:0000256" key="6">
    <source>
        <dbReference type="ARBA" id="ARBA00022833"/>
    </source>
</evidence>
<evidence type="ECO:0000256" key="5">
    <source>
        <dbReference type="ARBA" id="ARBA00022723"/>
    </source>
</evidence>
<keyword evidence="7" id="KW-0783">Tetrahydrobiopterin biosynthesis</keyword>
<evidence type="ECO:0000256" key="1">
    <source>
        <dbReference type="ARBA" id="ARBA00001947"/>
    </source>
</evidence>
<dbReference type="AlphaFoldDB" id="A0A9P6MYW5"/>
<dbReference type="OrthoDB" id="14045at2759"/>
<dbReference type="Proteomes" id="UP000703661">
    <property type="component" value="Unassembled WGS sequence"/>
</dbReference>
<evidence type="ECO:0000256" key="3">
    <source>
        <dbReference type="ARBA" id="ARBA00009164"/>
    </source>
</evidence>
<evidence type="ECO:0000256" key="2">
    <source>
        <dbReference type="ARBA" id="ARBA00005126"/>
    </source>
</evidence>
<evidence type="ECO:0000256" key="7">
    <source>
        <dbReference type="ARBA" id="ARBA00023007"/>
    </source>
</evidence>
<sequence length="145" mass="16477">MTSSTLRMAYVTRIEHFSSAHRLNSVHLTPAENLDLYGKCNHSSGHGHNYKVEVTIKGQINPQSGMVINIADLKKTLQVAVMDPCDHRNLDIDVPYFQSIPSTTENLAVFLWENINLHLPPSKTYSLHEIKLYETDKNVVIYRGE</sequence>
<evidence type="ECO:0000313" key="10">
    <source>
        <dbReference type="Proteomes" id="UP000703661"/>
    </source>
</evidence>
<dbReference type="GO" id="GO:0046872">
    <property type="term" value="F:metal ion binding"/>
    <property type="evidence" value="ECO:0007669"/>
    <property type="project" value="UniProtKB-KW"/>
</dbReference>
<dbReference type="FunFam" id="3.30.479.10:FF:000003">
    <property type="entry name" value="6-pyruvoyl tetrahydrobiopterin synthase"/>
    <property type="match status" value="1"/>
</dbReference>
<dbReference type="PANTHER" id="PTHR12589">
    <property type="entry name" value="PYRUVOYL TETRAHYDROBIOPTERIN SYNTHASE"/>
    <property type="match status" value="1"/>
</dbReference>
<keyword evidence="10" id="KW-1185">Reference proteome</keyword>
<dbReference type="InterPro" id="IPR007115">
    <property type="entry name" value="6-PTP_synth/QueD"/>
</dbReference>
<comment type="cofactor">
    <cofactor evidence="1">
        <name>Zn(2+)</name>
        <dbReference type="ChEBI" id="CHEBI:29105"/>
    </cofactor>
</comment>
<evidence type="ECO:0000256" key="8">
    <source>
        <dbReference type="ARBA" id="ARBA00023239"/>
    </source>
</evidence>
<comment type="pathway">
    <text evidence="2">Cofactor biosynthesis; tetrahydrobiopterin biosynthesis; tetrahydrobiopterin from 7,8-dihydroneopterin triphosphate: step 1/3.</text>
</comment>
<accession>A0A9P6MYW5</accession>
<comment type="similarity">
    <text evidence="3">Belongs to the PTPS family.</text>
</comment>
<organism evidence="9 10">
    <name type="scientific">Entomortierella chlamydospora</name>
    <dbReference type="NCBI Taxonomy" id="101097"/>
    <lineage>
        <taxon>Eukaryota</taxon>
        <taxon>Fungi</taxon>
        <taxon>Fungi incertae sedis</taxon>
        <taxon>Mucoromycota</taxon>
        <taxon>Mortierellomycotina</taxon>
        <taxon>Mortierellomycetes</taxon>
        <taxon>Mortierellales</taxon>
        <taxon>Mortierellaceae</taxon>
        <taxon>Entomortierella</taxon>
    </lineage>
</organism>
<keyword evidence="8" id="KW-0456">Lyase</keyword>
<dbReference type="GO" id="GO:0003874">
    <property type="term" value="F:6-pyruvoyltetrahydropterin synthase activity"/>
    <property type="evidence" value="ECO:0007669"/>
    <property type="project" value="UniProtKB-EC"/>
</dbReference>
<dbReference type="Gene3D" id="3.30.479.10">
    <property type="entry name" value="6-pyruvoyl tetrahydropterin synthase/QueD"/>
    <property type="match status" value="1"/>
</dbReference>